<evidence type="ECO:0000259" key="2">
    <source>
        <dbReference type="Pfam" id="PF07593"/>
    </source>
</evidence>
<dbReference type="Gene3D" id="2.130.10.130">
    <property type="entry name" value="Integrin alpha, N-terminal"/>
    <property type="match status" value="1"/>
</dbReference>
<proteinExistence type="predicted"/>
<dbReference type="SUPFAM" id="SSF69318">
    <property type="entry name" value="Integrin alpha N-terminal domain"/>
    <property type="match status" value="2"/>
</dbReference>
<dbReference type="KEGG" id="cyc:PCC7424_4587"/>
<keyword evidence="1" id="KW-0732">Signal</keyword>
<dbReference type="RefSeq" id="WP_015956532.1">
    <property type="nucleotide sequence ID" value="NC_011729.1"/>
</dbReference>
<dbReference type="InterPro" id="IPR011519">
    <property type="entry name" value="UnbV_ASPIC"/>
</dbReference>
<name>B7KAH5_GLOC7</name>
<dbReference type="Proteomes" id="UP000002384">
    <property type="component" value="Chromosome"/>
</dbReference>
<dbReference type="InterPro" id="IPR028994">
    <property type="entry name" value="Integrin_alpha_N"/>
</dbReference>
<sequence>MGIKFNDITQKSGLSYIAPSWGVSWGDVNGDLLPDVWINNHGYDDSLFLNQGNGTFIDATDEIFAQIPNGDTHGGDWTDFDNDGDQDLIVLTGGGAGVGSDGKKLYVNDGQKLHEQAVERGVNYSIGRGRTPLWFDFDRDGKLDLVMATYRRPDGQAPPTIFRQTNGTFQNSYDSLGLTHQGSNEAFATLSDLTGDGIAELIFDRNIYETSSTPFNNITTTFLPENGRSWRDLAVADFNNDLLPDMYLAKGGSFSDVAFNGSDTIQFALMSWTSANDRGLQFQATGNMTFDLTPWLVNLSLNNIYIGANRVNPSDYKFTLSSSDPTVQGFSYNRNSDRGLFIGYDPSSNQWSVVSNSREVKGWITSNSPITTVKQMEESSQGSDRLLINNQGKNLIDYSQQAGIDLPHTGAASVVAGDFDNDMDQDIYVLMTEAIDSQPNRLYENQGDGSFVLVPDGWGAVGHVGFGAGDVVTTADIDLDGFLDLFVSYGYWLEGFNDGPRKLYHNQGNQNHWLQIDLEGVISNQDGIGAKIVASAGGVEQLREQSGGMHLWAENHQRIHFGLGNHSIVDKLTVYWPSGIVQELENIASNQLIKIVEPSNSSVKPSDPFSPGKPSLTWGEESGVFFWREFFDTPYRLRTYGSSTTPKNYSVNLISDAPLKRATPDNLGSLDSFSTTAKSFTLNSQVTYDFDGVNFELTPGAKAFLSVTEDGVPNPKTLFVGSQKAQVVPNEKDELLGVQNAYSVPLVTPYGTPQFDAGTEKGLFLWQDDQRVWRLRATAGGETARYVGSFYSDQNFEFVTPVDIEGTFDRVDTSSGSRIDFNLIVNNQWLDGIDFRVPLGASVSLNLDPQIDENPASLLRIGEDKWAVRQVPLDLSAW</sequence>
<keyword evidence="4" id="KW-1185">Reference proteome</keyword>
<dbReference type="InterPro" id="IPR027039">
    <property type="entry name" value="Crtac1"/>
</dbReference>
<dbReference type="PANTHER" id="PTHR16026:SF0">
    <property type="entry name" value="CARTILAGE ACIDIC PROTEIN 1"/>
    <property type="match status" value="1"/>
</dbReference>
<feature type="domain" description="ASPIC/UnbV" evidence="2">
    <location>
        <begin position="527"/>
        <end position="593"/>
    </location>
</feature>
<dbReference type="Pfam" id="PF07593">
    <property type="entry name" value="UnbV_ASPIC"/>
    <property type="match status" value="1"/>
</dbReference>
<dbReference type="HOGENOM" id="CLU_327532_0_0_3"/>
<evidence type="ECO:0000313" key="4">
    <source>
        <dbReference type="Proteomes" id="UP000002384"/>
    </source>
</evidence>
<dbReference type="STRING" id="65393.PCC7424_4587"/>
<gene>
    <name evidence="3" type="ordered locus">PCC7424_4587</name>
</gene>
<dbReference type="EMBL" id="CP001291">
    <property type="protein sequence ID" value="ACK72949.1"/>
    <property type="molecule type" value="Genomic_DNA"/>
</dbReference>
<evidence type="ECO:0000313" key="3">
    <source>
        <dbReference type="EMBL" id="ACK72949.1"/>
    </source>
</evidence>
<reference evidence="4" key="1">
    <citation type="journal article" date="2011" name="MBio">
        <title>Novel metabolic attributes of the genus Cyanothece, comprising a group of unicellular nitrogen-fixing Cyanobacteria.</title>
        <authorList>
            <person name="Bandyopadhyay A."/>
            <person name="Elvitigala T."/>
            <person name="Welsh E."/>
            <person name="Stockel J."/>
            <person name="Liberton M."/>
            <person name="Min H."/>
            <person name="Sherman L.A."/>
            <person name="Pakrasi H.B."/>
        </authorList>
    </citation>
    <scope>NUCLEOTIDE SEQUENCE [LARGE SCALE GENOMIC DNA]</scope>
    <source>
        <strain evidence="4">PCC 7424</strain>
    </source>
</reference>
<evidence type="ECO:0000256" key="1">
    <source>
        <dbReference type="ARBA" id="ARBA00022729"/>
    </source>
</evidence>
<dbReference type="eggNOG" id="COG2931">
    <property type="taxonomic scope" value="Bacteria"/>
</dbReference>
<dbReference type="PANTHER" id="PTHR16026">
    <property type="entry name" value="CARTILAGE ACIDIC PROTEIN 1"/>
    <property type="match status" value="1"/>
</dbReference>
<protein>
    <submittedName>
        <fullName evidence="3">ASPIC/UnbV domain protein</fullName>
    </submittedName>
</protein>
<dbReference type="Pfam" id="PF13517">
    <property type="entry name" value="FG-GAP_3"/>
    <property type="match status" value="2"/>
</dbReference>
<dbReference type="AlphaFoldDB" id="B7KAH5"/>
<organism evidence="3 4">
    <name type="scientific">Gloeothece citriformis (strain PCC 7424)</name>
    <name type="common">Cyanothece sp. (strain PCC 7424)</name>
    <dbReference type="NCBI Taxonomy" id="65393"/>
    <lineage>
        <taxon>Bacteria</taxon>
        <taxon>Bacillati</taxon>
        <taxon>Cyanobacteriota</taxon>
        <taxon>Cyanophyceae</taxon>
        <taxon>Oscillatoriophycideae</taxon>
        <taxon>Chroococcales</taxon>
        <taxon>Aphanothecaceae</taxon>
        <taxon>Gloeothece</taxon>
        <taxon>Gloeothece citriformis</taxon>
    </lineage>
</organism>
<accession>B7KAH5</accession>
<dbReference type="InterPro" id="IPR013517">
    <property type="entry name" value="FG-GAP"/>
</dbReference>
<dbReference type="OrthoDB" id="9816120at2"/>